<evidence type="ECO:0000313" key="3">
    <source>
        <dbReference type="Proteomes" id="UP000381093"/>
    </source>
</evidence>
<proteinExistence type="predicted"/>
<keyword evidence="1" id="KW-1133">Transmembrane helix</keyword>
<reference evidence="2 3" key="1">
    <citation type="submission" date="2019-09" db="EMBL/GenBank/DDBJ databases">
        <authorList>
            <person name="Chandra G."/>
            <person name="Truman W A."/>
        </authorList>
    </citation>
    <scope>NUCLEOTIDE SEQUENCE [LARGE SCALE GENOMIC DNA]</scope>
    <source>
        <strain evidence="2">PS710</strain>
    </source>
</reference>
<gene>
    <name evidence="2" type="ORF">PS710_03250</name>
</gene>
<sequence>MIKILRLHENRPEWLNNEGHWRILKVLRVLIAVPIALFGAAVVLFNAIQLMSDRPDGEAHIVLILGCIVIALAFAAFFIVQGVARMICWIRAGFAEHRN</sequence>
<keyword evidence="1" id="KW-0472">Membrane</keyword>
<evidence type="ECO:0000256" key="1">
    <source>
        <dbReference type="SAM" id="Phobius"/>
    </source>
</evidence>
<dbReference type="AlphaFoldDB" id="A0A5E7CTW3"/>
<dbReference type="RefSeq" id="WP_150765377.1">
    <property type="nucleotide sequence ID" value="NZ_CABVHW010000010.1"/>
</dbReference>
<evidence type="ECO:0000313" key="2">
    <source>
        <dbReference type="EMBL" id="VVO08477.1"/>
    </source>
</evidence>
<accession>A0A5E7CTW3</accession>
<dbReference type="EMBL" id="CABVHW010000010">
    <property type="protein sequence ID" value="VVO08477.1"/>
    <property type="molecule type" value="Genomic_DNA"/>
</dbReference>
<feature type="transmembrane region" description="Helical" evidence="1">
    <location>
        <begin position="26"/>
        <end position="48"/>
    </location>
</feature>
<evidence type="ECO:0008006" key="4">
    <source>
        <dbReference type="Google" id="ProtNLM"/>
    </source>
</evidence>
<name>A0A5E7CTW3_PSEFL</name>
<keyword evidence="1" id="KW-0812">Transmembrane</keyword>
<organism evidence="2 3">
    <name type="scientific">Pseudomonas fluorescens</name>
    <dbReference type="NCBI Taxonomy" id="294"/>
    <lineage>
        <taxon>Bacteria</taxon>
        <taxon>Pseudomonadati</taxon>
        <taxon>Pseudomonadota</taxon>
        <taxon>Gammaproteobacteria</taxon>
        <taxon>Pseudomonadales</taxon>
        <taxon>Pseudomonadaceae</taxon>
        <taxon>Pseudomonas</taxon>
    </lineage>
</organism>
<feature type="transmembrane region" description="Helical" evidence="1">
    <location>
        <begin position="60"/>
        <end position="80"/>
    </location>
</feature>
<dbReference type="Proteomes" id="UP000381093">
    <property type="component" value="Unassembled WGS sequence"/>
</dbReference>
<protein>
    <recommendedName>
        <fullName evidence="4">Transmembrane protein</fullName>
    </recommendedName>
</protein>